<evidence type="ECO:0000256" key="6">
    <source>
        <dbReference type="ARBA" id="ARBA00023136"/>
    </source>
</evidence>
<protein>
    <submittedName>
        <fullName evidence="12">DMBT1</fullName>
    </submittedName>
</protein>
<feature type="disulfide bond" evidence="9">
    <location>
        <begin position="610"/>
        <end position="620"/>
    </location>
</feature>
<keyword evidence="7 9" id="KW-1015">Disulfide bond</keyword>
<dbReference type="SMART" id="SM00241">
    <property type="entry name" value="ZP"/>
    <property type="match status" value="1"/>
</dbReference>
<feature type="disulfide bond" evidence="9">
    <location>
        <begin position="196"/>
        <end position="206"/>
    </location>
</feature>
<feature type="disulfide bond" evidence="9">
    <location>
        <begin position="579"/>
        <end position="640"/>
    </location>
</feature>
<keyword evidence="8" id="KW-0325">Glycoprotein</keyword>
<evidence type="ECO:0000256" key="8">
    <source>
        <dbReference type="ARBA" id="ARBA00023180"/>
    </source>
</evidence>
<evidence type="ECO:0000256" key="3">
    <source>
        <dbReference type="ARBA" id="ARBA00022729"/>
    </source>
</evidence>
<comment type="caution">
    <text evidence="9">Lacks conserved residue(s) required for the propagation of feature annotation.</text>
</comment>
<dbReference type="PANTHER" id="PTHR48071">
    <property type="entry name" value="SRCR DOMAIN-CONTAINING PROTEIN"/>
    <property type="match status" value="1"/>
</dbReference>
<feature type="disulfide bond" evidence="9">
    <location>
        <begin position="929"/>
        <end position="939"/>
    </location>
</feature>
<feature type="domain" description="SRCR" evidence="10">
    <location>
        <begin position="124"/>
        <end position="225"/>
    </location>
</feature>
<feature type="domain" description="SRCR" evidence="10">
    <location>
        <begin position="972"/>
        <end position="1071"/>
    </location>
</feature>
<dbReference type="PROSITE" id="PS00420">
    <property type="entry name" value="SRCR_1"/>
    <property type="match status" value="2"/>
</dbReference>
<feature type="domain" description="SRCR" evidence="10">
    <location>
        <begin position="229"/>
        <end position="329"/>
    </location>
</feature>
<evidence type="ECO:0000256" key="1">
    <source>
        <dbReference type="ARBA" id="ARBA00004167"/>
    </source>
</evidence>
<evidence type="ECO:0000256" key="4">
    <source>
        <dbReference type="ARBA" id="ARBA00022737"/>
    </source>
</evidence>
<dbReference type="Gene3D" id="3.10.250.10">
    <property type="entry name" value="SRCR-like domain"/>
    <property type="match status" value="11"/>
</dbReference>
<feature type="disulfide bond" evidence="9">
    <location>
        <begin position="299"/>
        <end position="309"/>
    </location>
</feature>
<dbReference type="Pfam" id="PF00530">
    <property type="entry name" value="SRCR"/>
    <property type="match status" value="10"/>
</dbReference>
<gene>
    <name evidence="12" type="ORF">MCOR_2976</name>
</gene>
<comment type="subcellular location">
    <subcellularLocation>
        <location evidence="1">Membrane</location>
        <topology evidence="1">Single-pass membrane protein</topology>
    </subcellularLocation>
</comment>
<dbReference type="Proteomes" id="UP000507470">
    <property type="component" value="Unassembled WGS sequence"/>
</dbReference>
<dbReference type="FunFam" id="3.10.250.10:FF:000016">
    <property type="entry name" value="Scavenger receptor cysteine-rich protein type 12"/>
    <property type="match status" value="2"/>
</dbReference>
<dbReference type="FunFam" id="3.10.250.10:FF:000001">
    <property type="entry name" value="Lysyl oxidase 4 isoform X1"/>
    <property type="match status" value="2"/>
</dbReference>
<keyword evidence="5" id="KW-1133">Transmembrane helix</keyword>
<dbReference type="PANTHER" id="PTHR48071:SF18">
    <property type="entry name" value="DELETED IN MALIGNANT BRAIN TUMORS 1 PROTEIN-RELATED"/>
    <property type="match status" value="1"/>
</dbReference>
<feature type="domain" description="SRCR" evidence="10">
    <location>
        <begin position="859"/>
        <end position="963"/>
    </location>
</feature>
<dbReference type="InterPro" id="IPR042235">
    <property type="entry name" value="ZP-C_dom"/>
</dbReference>
<keyword evidence="13" id="KW-1185">Reference proteome</keyword>
<feature type="domain" description="SRCR" evidence="10">
    <location>
        <begin position="15"/>
        <end position="118"/>
    </location>
</feature>
<accession>A0A6J8A217</accession>
<proteinExistence type="predicted"/>
<feature type="domain" description="SRCR" evidence="10">
    <location>
        <begin position="541"/>
        <end position="641"/>
    </location>
</feature>
<dbReference type="SUPFAM" id="SSF56487">
    <property type="entry name" value="SRCR-like"/>
    <property type="match status" value="11"/>
</dbReference>
<feature type="disulfide bond" evidence="9">
    <location>
        <begin position="403"/>
        <end position="413"/>
    </location>
</feature>
<evidence type="ECO:0000259" key="11">
    <source>
        <dbReference type="PROSITE" id="PS51034"/>
    </source>
</evidence>
<keyword evidence="6" id="KW-0472">Membrane</keyword>
<feature type="disulfide bond" evidence="9">
    <location>
        <begin position="566"/>
        <end position="630"/>
    </location>
</feature>
<dbReference type="OrthoDB" id="6102859at2759"/>
<evidence type="ECO:0000256" key="9">
    <source>
        <dbReference type="PROSITE-ProRule" id="PRU00196"/>
    </source>
</evidence>
<feature type="domain" description="SRCR" evidence="10">
    <location>
        <begin position="333"/>
        <end position="434"/>
    </location>
</feature>
<dbReference type="SMART" id="SM00202">
    <property type="entry name" value="SR"/>
    <property type="match status" value="11"/>
</dbReference>
<organism evidence="12 13">
    <name type="scientific">Mytilus coruscus</name>
    <name type="common">Sea mussel</name>
    <dbReference type="NCBI Taxonomy" id="42192"/>
    <lineage>
        <taxon>Eukaryota</taxon>
        <taxon>Metazoa</taxon>
        <taxon>Spiralia</taxon>
        <taxon>Lophotrochozoa</taxon>
        <taxon>Mollusca</taxon>
        <taxon>Bivalvia</taxon>
        <taxon>Autobranchia</taxon>
        <taxon>Pteriomorphia</taxon>
        <taxon>Mytilida</taxon>
        <taxon>Mytiloidea</taxon>
        <taxon>Mytilidae</taxon>
        <taxon>Mytilinae</taxon>
        <taxon>Mytilus</taxon>
    </lineage>
</organism>
<dbReference type="PRINTS" id="PR00258">
    <property type="entry name" value="SPERACTRCPTR"/>
</dbReference>
<keyword evidence="2" id="KW-0812">Transmembrane</keyword>
<feature type="domain" description="SRCR" evidence="10">
    <location>
        <begin position="752"/>
        <end position="854"/>
    </location>
</feature>
<evidence type="ECO:0000256" key="7">
    <source>
        <dbReference type="ARBA" id="ARBA00023157"/>
    </source>
</evidence>
<evidence type="ECO:0000313" key="13">
    <source>
        <dbReference type="Proteomes" id="UP000507470"/>
    </source>
</evidence>
<evidence type="ECO:0000313" key="12">
    <source>
        <dbReference type="EMBL" id="CAC5360519.1"/>
    </source>
</evidence>
<evidence type="ECO:0000256" key="5">
    <source>
        <dbReference type="ARBA" id="ARBA00022989"/>
    </source>
</evidence>
<dbReference type="GO" id="GO:0016020">
    <property type="term" value="C:membrane"/>
    <property type="evidence" value="ECO:0007669"/>
    <property type="project" value="UniProtKB-SubCell"/>
</dbReference>
<dbReference type="Pfam" id="PF00100">
    <property type="entry name" value="Zona_pellucida"/>
    <property type="match status" value="1"/>
</dbReference>
<feature type="disulfide bond" evidence="9">
    <location>
        <begin position="716"/>
        <end position="726"/>
    </location>
</feature>
<evidence type="ECO:0000256" key="2">
    <source>
        <dbReference type="ARBA" id="ARBA00022692"/>
    </source>
</evidence>
<feature type="domain" description="SRCR" evidence="10">
    <location>
        <begin position="1076"/>
        <end position="1175"/>
    </location>
</feature>
<feature type="domain" description="ZP" evidence="11">
    <location>
        <begin position="1232"/>
        <end position="1478"/>
    </location>
</feature>
<feature type="disulfide bond" evidence="9">
    <location>
        <begin position="1146"/>
        <end position="1156"/>
    </location>
</feature>
<reference evidence="12 13" key="1">
    <citation type="submission" date="2020-06" db="EMBL/GenBank/DDBJ databases">
        <authorList>
            <person name="Li R."/>
            <person name="Bekaert M."/>
        </authorList>
    </citation>
    <scope>NUCLEOTIDE SEQUENCE [LARGE SCALE GENOMIC DNA]</scope>
    <source>
        <strain evidence="13">wild</strain>
    </source>
</reference>
<sequence length="1527" mass="170585">MFVLFLNEDTQATNVRLVGGNNTEGRLEVYWNGTWSNACYYSYFINDERGPSVVCRMLGISWSGYFNINYGNGNKPVNIRDIRCQTGLETDIDQCKPNDKCNGNCCNSHNYDIGVSCYDDETPLRLNSKNSDSEGIVEVYLPTDMHWEWVPLCADGFGNQEAKVICRSLNFSTRGSSASSSQMSSSDQTLNEYFNCQGSEKHLLQCTKESRKTCPSKQVAVVSCDHTEVRLTNGNSSFEGRLEVKHNGHWGNVCATGFDENDAKVVCRMLGFETRQVDLINYQQPGHGQGQIHLSNVACDGHEKDIKACASVQWNTQCTQNDFVEIWCYATEIRLVNGKSPFEGRVEVRYNGTWGTVCDDGFSINDAKVVCRMLGIESKNPIKWNSAHFGQGKGRILMDNVVCLGNETDIATCEFNGWGHTDCSHGEDASVQCITDVKISLANSNTHNAWEGRLEVIMDGKHGTVNGRHFTQNMADRFCKYLGYNESNGFSYSSKFGRGSNSLPVWNLQPFFMYSGNPFSENPVINNHYRDVGIVCEHTLLRLVGGSSYNEGRIELQHQGSWGAICCDGFTRTSGNVICKQLGFIGVSSWSRTSYGRTEGKPMWVKNLACNGDEKDIAACNSDDWNIKSCSESCNVGVICEHNKVRLVNGSAPFQGRVEFYHNSEWGSIGSANDKLAHTVCRMLGYNASDVTAVSILSAYRVFGDSTLELLTQSYCSEQLFDIERCMSNTGVNWTRSTGTLPSTSVRCKMNMRLSNGPSPSAGRVEIMRNNVWGTLCSSGMTENLETEVCKMVAAWPFTWHTTGKLMKNGYYGKGSGPVWKIRDGCHQDIAKCLLPAGDHIDCNHSDDVGVYCLTNINTRLSGGSHENEGRVELQYNNEWIGLCDTYWNSNDASAICHSLGYWSTSATARKDSWFGQSTNQLWYTYPYCISNDIHVGLCKANMYYYYGRNHCDHTHEAGVSCVSTNKDRNKVKLQNGPGPWKGELTISLSGKLFGGICWQFWDTNAIDVVCRTLGYRSQGQRFTSYRAEKTMYPLYLSELNCTGHEVNIGMCKGYYDVYNCTTDAVGIDCSDGIQVRLQNGTNPFEGRVEIFIGGGWNTLCDSSWDNYDAKAICSSLGVGKSTPAVLSNAHYGQGNSSKVIADLGCTGWEDHIGQCNIIERGSCLHTEDAGVSCVDQRRNIWKCSQTCNVNQPTDTIVGKEFYIRYTKTNTQNDRYKITWKLLERRDAIKIGCGPASWDIAINMTIMKKLYPDTIPELIYFPDASCKGVWREDTIFFSQKYTECRTQREDRMSSVLYKNRLMYPEANTPNPVVVRHFRWTIDVDCELSKINSATVNFHPNEILSTTVSSNGGHGNVDHISGSGKEGINGNPLQIHIGENIYVKVKTHTTDGNYKMRLHSCVAKPQSYSSATYAYPLIKDGCPTDSTTQIISQTTHETTFVFSSFEFQINKDNVFVECNATFCLTGDNSVACQQVCHTKRSVARIPDTSFIEIGYSRPFHVLFEEDSSKRSHDVKHSKLCNVAIKHIC</sequence>
<dbReference type="InterPro" id="IPR055355">
    <property type="entry name" value="ZP-C"/>
</dbReference>
<dbReference type="InterPro" id="IPR001507">
    <property type="entry name" value="ZP_dom"/>
</dbReference>
<keyword evidence="4" id="KW-0677">Repeat</keyword>
<feature type="disulfide bond" evidence="9">
    <location>
        <begin position="254"/>
        <end position="318"/>
    </location>
</feature>
<dbReference type="FunFam" id="3.10.250.10:FF:000011">
    <property type="entry name" value="Scavenger receptor class A member 5"/>
    <property type="match status" value="1"/>
</dbReference>
<keyword evidence="3" id="KW-0732">Signal</keyword>
<feature type="domain" description="SRCR" evidence="10">
    <location>
        <begin position="439"/>
        <end position="537"/>
    </location>
</feature>
<dbReference type="EMBL" id="CACVKT020000567">
    <property type="protein sequence ID" value="CAC5360519.1"/>
    <property type="molecule type" value="Genomic_DNA"/>
</dbReference>
<dbReference type="InterPro" id="IPR036772">
    <property type="entry name" value="SRCR-like_dom_sf"/>
</dbReference>
<dbReference type="InterPro" id="IPR001190">
    <property type="entry name" value="SRCR"/>
</dbReference>
<dbReference type="PROSITE" id="PS50287">
    <property type="entry name" value="SRCR_2"/>
    <property type="match status" value="11"/>
</dbReference>
<dbReference type="PROSITE" id="PS51034">
    <property type="entry name" value="ZP_2"/>
    <property type="match status" value="1"/>
</dbReference>
<dbReference type="FunFam" id="3.10.250.10:FF:000009">
    <property type="entry name" value="WC1"/>
    <property type="match status" value="1"/>
</dbReference>
<name>A0A6J8A217_MYTCO</name>
<evidence type="ECO:0000259" key="10">
    <source>
        <dbReference type="PROSITE" id="PS50287"/>
    </source>
</evidence>
<dbReference type="Gene3D" id="2.60.40.3210">
    <property type="entry name" value="Zona pellucida, ZP-N domain"/>
    <property type="match status" value="1"/>
</dbReference>
<dbReference type="Gene3D" id="2.60.40.4100">
    <property type="entry name" value="Zona pellucida, ZP-C domain"/>
    <property type="match status" value="1"/>
</dbReference>
<feature type="domain" description="SRCR" evidence="10">
    <location>
        <begin position="645"/>
        <end position="749"/>
    </location>
</feature>
<feature type="disulfide bond" evidence="9">
    <location>
        <begin position="267"/>
        <end position="328"/>
    </location>
</feature>
<feature type="disulfide bond" evidence="9">
    <location>
        <begin position="1042"/>
        <end position="1052"/>
    </location>
</feature>